<dbReference type="CDD" id="cd08438">
    <property type="entry name" value="PBP2_CidR"/>
    <property type="match status" value="1"/>
</dbReference>
<keyword evidence="3" id="KW-0238">DNA-binding</keyword>
<keyword evidence="7" id="KW-1185">Reference proteome</keyword>
<sequence>MDIRHLTYFIAVAQHRSFTVASRHLNVTQPTLSKMVRLLEEELGATLLDRSGKTIRLTDAGETIFRSAQQVTKAMEDMTAQLDDLIELKSGTIRIGIPPMIGGRFFPSVIEQFNTRYPNVQLRLVEQGGRRNELDIDSGELDIGIVLLPVEGEGRFHLHPLLEEKLMLLVHHGHPLANRTNVTLAELKDEPFVLFREDFTLRHLVVEHSRAEGFEPRVVFESSQWDFMTEMVAAKLGVTLLPESVCRSLDPSRFSAIALHKPRLVWQLAMIWSKERYLSYAARTWIRFVQEELGKPPVIEAPPGIPAPHDR</sequence>
<dbReference type="GO" id="GO:0005829">
    <property type="term" value="C:cytosol"/>
    <property type="evidence" value="ECO:0007669"/>
    <property type="project" value="TreeGrafter"/>
</dbReference>
<feature type="domain" description="HTH lysR-type" evidence="5">
    <location>
        <begin position="1"/>
        <end position="58"/>
    </location>
</feature>
<evidence type="ECO:0000256" key="1">
    <source>
        <dbReference type="ARBA" id="ARBA00009437"/>
    </source>
</evidence>
<dbReference type="PRINTS" id="PR00039">
    <property type="entry name" value="HTHLYSR"/>
</dbReference>
<dbReference type="SUPFAM" id="SSF46785">
    <property type="entry name" value="Winged helix' DNA-binding domain"/>
    <property type="match status" value="1"/>
</dbReference>
<organism evidence="6 7">
    <name type="scientific">Paenibacillus curdlanolyticus YK9</name>
    <dbReference type="NCBI Taxonomy" id="717606"/>
    <lineage>
        <taxon>Bacteria</taxon>
        <taxon>Bacillati</taxon>
        <taxon>Bacillota</taxon>
        <taxon>Bacilli</taxon>
        <taxon>Bacillales</taxon>
        <taxon>Paenibacillaceae</taxon>
        <taxon>Paenibacillus</taxon>
    </lineage>
</organism>
<dbReference type="Proteomes" id="UP000005387">
    <property type="component" value="Unassembled WGS sequence"/>
</dbReference>
<evidence type="ECO:0000313" key="7">
    <source>
        <dbReference type="Proteomes" id="UP000005387"/>
    </source>
</evidence>
<dbReference type="GO" id="GO:0003677">
    <property type="term" value="F:DNA binding"/>
    <property type="evidence" value="ECO:0007669"/>
    <property type="project" value="UniProtKB-KW"/>
</dbReference>
<dbReference type="RefSeq" id="WP_006038863.1">
    <property type="nucleotide sequence ID" value="NZ_AEDD01000007.1"/>
</dbReference>
<dbReference type="InterPro" id="IPR050950">
    <property type="entry name" value="HTH-type_LysR_regulators"/>
</dbReference>
<evidence type="ECO:0000256" key="2">
    <source>
        <dbReference type="ARBA" id="ARBA00023015"/>
    </source>
</evidence>
<dbReference type="Gene3D" id="1.10.10.10">
    <property type="entry name" value="Winged helix-like DNA-binding domain superfamily/Winged helix DNA-binding domain"/>
    <property type="match status" value="1"/>
</dbReference>
<dbReference type="Gene3D" id="3.40.190.290">
    <property type="match status" value="1"/>
</dbReference>
<dbReference type="OrthoDB" id="9803735at2"/>
<dbReference type="InterPro" id="IPR036390">
    <property type="entry name" value="WH_DNA-bd_sf"/>
</dbReference>
<accession>E0IAN3</accession>
<reference evidence="6 7" key="1">
    <citation type="submission" date="2010-07" db="EMBL/GenBank/DDBJ databases">
        <title>The draft genome of Paenibacillus curdlanolyticus YK9.</title>
        <authorList>
            <consortium name="US DOE Joint Genome Institute (JGI-PGF)"/>
            <person name="Lucas S."/>
            <person name="Copeland A."/>
            <person name="Lapidus A."/>
            <person name="Cheng J.-F."/>
            <person name="Bruce D."/>
            <person name="Goodwin L."/>
            <person name="Pitluck S."/>
            <person name="Land M.L."/>
            <person name="Hauser L."/>
            <person name="Chang Y.-J."/>
            <person name="Jeffries C."/>
            <person name="Anderson I.J."/>
            <person name="Johnson E."/>
            <person name="Loganathan U."/>
            <person name="Mulhopadhyay B."/>
            <person name="Kyrpides N."/>
            <person name="Woyke T.J."/>
        </authorList>
    </citation>
    <scope>NUCLEOTIDE SEQUENCE [LARGE SCALE GENOMIC DNA]</scope>
    <source>
        <strain evidence="6 7">YK9</strain>
    </source>
</reference>
<dbReference type="PANTHER" id="PTHR30419:SF8">
    <property type="entry name" value="NITROGEN ASSIMILATION TRANSCRIPTIONAL ACTIVATOR-RELATED"/>
    <property type="match status" value="1"/>
</dbReference>
<proteinExistence type="inferred from homology"/>
<dbReference type="PROSITE" id="PS50931">
    <property type="entry name" value="HTH_LYSR"/>
    <property type="match status" value="1"/>
</dbReference>
<dbReference type="STRING" id="717606.PaecuDRAFT_2873"/>
<keyword evidence="2" id="KW-0805">Transcription regulation</keyword>
<comment type="similarity">
    <text evidence="1">Belongs to the LysR transcriptional regulatory family.</text>
</comment>
<dbReference type="GO" id="GO:0003700">
    <property type="term" value="F:DNA-binding transcription factor activity"/>
    <property type="evidence" value="ECO:0007669"/>
    <property type="project" value="InterPro"/>
</dbReference>
<dbReference type="PANTHER" id="PTHR30419">
    <property type="entry name" value="HTH-TYPE TRANSCRIPTIONAL REGULATOR YBHD"/>
    <property type="match status" value="1"/>
</dbReference>
<keyword evidence="4" id="KW-0804">Transcription</keyword>
<dbReference type="Pfam" id="PF00126">
    <property type="entry name" value="HTH_1"/>
    <property type="match status" value="1"/>
</dbReference>
<dbReference type="Pfam" id="PF03466">
    <property type="entry name" value="LysR_substrate"/>
    <property type="match status" value="1"/>
</dbReference>
<evidence type="ECO:0000256" key="4">
    <source>
        <dbReference type="ARBA" id="ARBA00023163"/>
    </source>
</evidence>
<dbReference type="InterPro" id="IPR036388">
    <property type="entry name" value="WH-like_DNA-bd_sf"/>
</dbReference>
<evidence type="ECO:0000313" key="6">
    <source>
        <dbReference type="EMBL" id="EFM10437.1"/>
    </source>
</evidence>
<dbReference type="eggNOG" id="COG0583">
    <property type="taxonomic scope" value="Bacteria"/>
</dbReference>
<evidence type="ECO:0000259" key="5">
    <source>
        <dbReference type="PROSITE" id="PS50931"/>
    </source>
</evidence>
<dbReference type="AlphaFoldDB" id="E0IAN3"/>
<dbReference type="FunFam" id="1.10.10.10:FF:000001">
    <property type="entry name" value="LysR family transcriptional regulator"/>
    <property type="match status" value="1"/>
</dbReference>
<dbReference type="SUPFAM" id="SSF53850">
    <property type="entry name" value="Periplasmic binding protein-like II"/>
    <property type="match status" value="1"/>
</dbReference>
<gene>
    <name evidence="6" type="ORF">PaecuDRAFT_2873</name>
</gene>
<dbReference type="InterPro" id="IPR005119">
    <property type="entry name" value="LysR_subst-bd"/>
</dbReference>
<evidence type="ECO:0000256" key="3">
    <source>
        <dbReference type="ARBA" id="ARBA00023125"/>
    </source>
</evidence>
<protein>
    <submittedName>
        <fullName evidence="6">Transcriptional regulator, LysR family</fullName>
    </submittedName>
</protein>
<dbReference type="InterPro" id="IPR000847">
    <property type="entry name" value="LysR_HTH_N"/>
</dbReference>
<dbReference type="EMBL" id="AEDD01000007">
    <property type="protein sequence ID" value="EFM10437.1"/>
    <property type="molecule type" value="Genomic_DNA"/>
</dbReference>
<name>E0IAN3_9BACL</name>